<gene>
    <name evidence="2" type="ORF">PLANPX_1072</name>
</gene>
<evidence type="ECO:0000313" key="3">
    <source>
        <dbReference type="Proteomes" id="UP000326837"/>
    </source>
</evidence>
<keyword evidence="3" id="KW-1185">Reference proteome</keyword>
<name>A0A5K7X4I9_9BACT</name>
<organism evidence="2 3">
    <name type="scientific">Lacipirellula parvula</name>
    <dbReference type="NCBI Taxonomy" id="2650471"/>
    <lineage>
        <taxon>Bacteria</taxon>
        <taxon>Pseudomonadati</taxon>
        <taxon>Planctomycetota</taxon>
        <taxon>Planctomycetia</taxon>
        <taxon>Pirellulales</taxon>
        <taxon>Lacipirellulaceae</taxon>
        <taxon>Lacipirellula</taxon>
    </lineage>
</organism>
<dbReference type="AlphaFoldDB" id="A0A5K7X4I9"/>
<feature type="compositionally biased region" description="Basic and acidic residues" evidence="1">
    <location>
        <begin position="493"/>
        <end position="502"/>
    </location>
</feature>
<sequence length="502" mass="53128">MAEPNVTHLHRNAAWSGLFSAGRCAALGLLCLSLASSTGCRHIDNAQVDVLESELRKQEDYIYELEEYLVEYSEKLREARAMQCETVISTSPSSTPARKEPTIDTDAVRRPTLPMNGRNKLSAPKASLPAPPATTDAPLAGEEIPAGPGGTPATPAGTGVEVEELEIEEVNPEELEAPALEIGPGVHMTPRQRSVEVAANQRSASDGPLLIPDPIDYQADGDDATAMITAQPAPPTFDPAAEAASELATAEPTLPLNEPVLAAPQQNGQRLTADHLQIRRIFAEQDEAKTGPLQSLLIVVEALNSTEEPVGAEGEASMMIMATDETGVMRAVERWDFTAAETASAWQSSHLGDGLHLELPMKKGPLPEGNLELWARVVAADGRKLLTKAPLTPSELVSVNDFVPEAGLAAAQAEPAPLTPVAMPEEPNVNAAPEPMQVAAAPVTKASAEAGPKTAWRASTVRLNENRVASTAVEGSHGEPSWKRSSTAAASGDAKRDWAPFR</sequence>
<protein>
    <submittedName>
        <fullName evidence="2">Uncharacterized protein</fullName>
    </submittedName>
</protein>
<dbReference type="KEGG" id="lpav:PLANPX_1072"/>
<evidence type="ECO:0000256" key="1">
    <source>
        <dbReference type="SAM" id="MobiDB-lite"/>
    </source>
</evidence>
<feature type="compositionally biased region" description="Low complexity" evidence="1">
    <location>
        <begin position="120"/>
        <end position="140"/>
    </location>
</feature>
<dbReference type="EMBL" id="AP021861">
    <property type="protein sequence ID" value="BBO31460.1"/>
    <property type="molecule type" value="Genomic_DNA"/>
</dbReference>
<feature type="region of interest" description="Disordered" evidence="1">
    <location>
        <begin position="108"/>
        <end position="155"/>
    </location>
</feature>
<dbReference type="Proteomes" id="UP000326837">
    <property type="component" value="Chromosome"/>
</dbReference>
<evidence type="ECO:0000313" key="2">
    <source>
        <dbReference type="EMBL" id="BBO31460.1"/>
    </source>
</evidence>
<reference evidence="3" key="1">
    <citation type="submission" date="2019-10" db="EMBL/GenBank/DDBJ databases">
        <title>Lacipirellula parvula gen. nov., sp. nov., representing a lineage of planctomycetes widespread in freshwater anoxic habitats, and description of the family Lacipirellulaceae.</title>
        <authorList>
            <person name="Dedysh S.N."/>
            <person name="Kulichevskaya I.S."/>
            <person name="Beletsky A.V."/>
            <person name="Rakitin A.L."/>
            <person name="Mardanov A.V."/>
            <person name="Ivanova A.A."/>
            <person name="Saltykova V.X."/>
            <person name="Rijpstra W.I.C."/>
            <person name="Sinninghe Damste J.S."/>
            <person name="Ravin N.V."/>
        </authorList>
    </citation>
    <scope>NUCLEOTIDE SEQUENCE [LARGE SCALE GENOMIC DNA]</scope>
    <source>
        <strain evidence="3">PX69</strain>
    </source>
</reference>
<dbReference type="RefSeq" id="WP_152097603.1">
    <property type="nucleotide sequence ID" value="NZ_AP021861.1"/>
</dbReference>
<proteinExistence type="predicted"/>
<feature type="region of interest" description="Disordered" evidence="1">
    <location>
        <begin position="467"/>
        <end position="502"/>
    </location>
</feature>
<accession>A0A5K7X4I9</accession>